<feature type="transmembrane region" description="Helical" evidence="6">
    <location>
        <begin position="388"/>
        <end position="409"/>
    </location>
</feature>
<feature type="transmembrane region" description="Helical" evidence="6">
    <location>
        <begin position="323"/>
        <end position="345"/>
    </location>
</feature>
<feature type="transmembrane region" description="Helical" evidence="6">
    <location>
        <begin position="298"/>
        <end position="317"/>
    </location>
</feature>
<dbReference type="PANTHER" id="PTHR11360:SF290">
    <property type="entry name" value="MONOCARBOXYLATE MFS PERMEASE"/>
    <property type="match status" value="1"/>
</dbReference>
<organism evidence="8 9">
    <name type="scientific">Hungatella hathewayi</name>
    <dbReference type="NCBI Taxonomy" id="154046"/>
    <lineage>
        <taxon>Bacteria</taxon>
        <taxon>Bacillati</taxon>
        <taxon>Bacillota</taxon>
        <taxon>Clostridia</taxon>
        <taxon>Lachnospirales</taxon>
        <taxon>Lachnospiraceae</taxon>
        <taxon>Hungatella</taxon>
    </lineage>
</organism>
<sequence length="422" mass="45554">MENQASKKKIHYAWYILVVCFLMNMTVHVLVMQVASLYMVPMYQELEVPRVMLSLQSVLMAAGAVLTAPFWGKMYKKYDARVVLTICTAMTALCTIGRGFMPNMVSILVLAAVKGVFFTGNTVLPNSILLTAWFKKRRGFAVSTASLGISVGGVIFSPIVERLISSMGWRMSDKIVGLIMLVIMIPCTVFIVRSTPADKNLQPLGADEPVGEQAAAKKPAPVGFTMAEARRSPAFYVFLLSIFAMTFATGAALQLPAYLTDIGYGSAVAAKVLSAYMAVAIGGKLLLGYIIDRFGEKIGSIYICVVGVLAFLCFIMAGNKTFIYLLIVLYGLASGITSVLPALLTSKIFGTRDYGPIYGTVVSVNRFGGVIGTVLVSLLFDITGDYSIIWPLCAICMAATLVAIVYCMGYSEKKMKAVKSAV</sequence>
<dbReference type="InterPro" id="IPR050327">
    <property type="entry name" value="Proton-linked_MCT"/>
</dbReference>
<dbReference type="AlphaFoldDB" id="A0AAW9WG44"/>
<comment type="subcellular location">
    <subcellularLocation>
        <location evidence="1">Cell membrane</location>
        <topology evidence="1">Multi-pass membrane protein</topology>
    </subcellularLocation>
</comment>
<dbReference type="InterPro" id="IPR036259">
    <property type="entry name" value="MFS_trans_sf"/>
</dbReference>
<dbReference type="Gene3D" id="1.20.1250.20">
    <property type="entry name" value="MFS general substrate transporter like domains"/>
    <property type="match status" value="1"/>
</dbReference>
<feature type="transmembrane region" description="Helical" evidence="6">
    <location>
        <begin position="12"/>
        <end position="31"/>
    </location>
</feature>
<dbReference type="Proteomes" id="UP000434223">
    <property type="component" value="Unassembled WGS sequence"/>
</dbReference>
<evidence type="ECO:0000256" key="2">
    <source>
        <dbReference type="ARBA" id="ARBA00022448"/>
    </source>
</evidence>
<evidence type="ECO:0000256" key="5">
    <source>
        <dbReference type="ARBA" id="ARBA00023136"/>
    </source>
</evidence>
<gene>
    <name evidence="8" type="ORF">GNE07_10615</name>
</gene>
<feature type="transmembrane region" description="Helical" evidence="6">
    <location>
        <begin position="51"/>
        <end position="70"/>
    </location>
</feature>
<reference evidence="8 9" key="1">
    <citation type="submission" date="2019-09" db="EMBL/GenBank/DDBJ databases">
        <title>Draft genome sequencing of Hungatella hathewayi 123Y-2.</title>
        <authorList>
            <person name="Lv Q."/>
            <person name="Li S."/>
        </authorList>
    </citation>
    <scope>NUCLEOTIDE SEQUENCE [LARGE SCALE GENOMIC DNA]</scope>
    <source>
        <strain evidence="8 9">123Y-2</strain>
    </source>
</reference>
<dbReference type="PROSITE" id="PS50850">
    <property type="entry name" value="MFS"/>
    <property type="match status" value="1"/>
</dbReference>
<feature type="transmembrane region" description="Helical" evidence="6">
    <location>
        <begin position="175"/>
        <end position="192"/>
    </location>
</feature>
<dbReference type="RefSeq" id="WP_055651223.1">
    <property type="nucleotide sequence ID" value="NZ_CZAZ01000023.1"/>
</dbReference>
<keyword evidence="3 6" id="KW-0812">Transmembrane</keyword>
<evidence type="ECO:0000256" key="4">
    <source>
        <dbReference type="ARBA" id="ARBA00022989"/>
    </source>
</evidence>
<dbReference type="GO" id="GO:0022857">
    <property type="term" value="F:transmembrane transporter activity"/>
    <property type="evidence" value="ECO:0007669"/>
    <property type="project" value="InterPro"/>
</dbReference>
<dbReference type="GO" id="GO:0005886">
    <property type="term" value="C:plasma membrane"/>
    <property type="evidence" value="ECO:0007669"/>
    <property type="project" value="UniProtKB-SubCell"/>
</dbReference>
<evidence type="ECO:0000256" key="1">
    <source>
        <dbReference type="ARBA" id="ARBA00004651"/>
    </source>
</evidence>
<dbReference type="InterPro" id="IPR020846">
    <property type="entry name" value="MFS_dom"/>
</dbReference>
<feature type="domain" description="Major facilitator superfamily (MFS) profile" evidence="7">
    <location>
        <begin position="12"/>
        <end position="411"/>
    </location>
</feature>
<evidence type="ECO:0000256" key="3">
    <source>
        <dbReference type="ARBA" id="ARBA00022692"/>
    </source>
</evidence>
<keyword evidence="5 6" id="KW-0472">Membrane</keyword>
<protein>
    <submittedName>
        <fullName evidence="8">MFS transporter</fullName>
    </submittedName>
</protein>
<name>A0AAW9WG44_9FIRM</name>
<evidence type="ECO:0000313" key="8">
    <source>
        <dbReference type="EMBL" id="MUB63513.1"/>
    </source>
</evidence>
<feature type="transmembrane region" description="Helical" evidence="6">
    <location>
        <begin position="357"/>
        <end position="382"/>
    </location>
</feature>
<feature type="transmembrane region" description="Helical" evidence="6">
    <location>
        <begin position="107"/>
        <end position="133"/>
    </location>
</feature>
<evidence type="ECO:0000259" key="7">
    <source>
        <dbReference type="PROSITE" id="PS50850"/>
    </source>
</evidence>
<evidence type="ECO:0000313" key="9">
    <source>
        <dbReference type="Proteomes" id="UP000434223"/>
    </source>
</evidence>
<feature type="transmembrane region" description="Helical" evidence="6">
    <location>
        <begin position="234"/>
        <end position="253"/>
    </location>
</feature>
<comment type="caution">
    <text evidence="8">The sequence shown here is derived from an EMBL/GenBank/DDBJ whole genome shotgun (WGS) entry which is preliminary data.</text>
</comment>
<accession>A0AAW9WG44</accession>
<dbReference type="Pfam" id="PF07690">
    <property type="entry name" value="MFS_1"/>
    <property type="match status" value="1"/>
</dbReference>
<dbReference type="PANTHER" id="PTHR11360">
    <property type="entry name" value="MONOCARBOXYLATE TRANSPORTER"/>
    <property type="match status" value="1"/>
</dbReference>
<evidence type="ECO:0000256" key="6">
    <source>
        <dbReference type="SAM" id="Phobius"/>
    </source>
</evidence>
<dbReference type="SUPFAM" id="SSF103473">
    <property type="entry name" value="MFS general substrate transporter"/>
    <property type="match status" value="1"/>
</dbReference>
<feature type="transmembrane region" description="Helical" evidence="6">
    <location>
        <begin position="140"/>
        <end position="160"/>
    </location>
</feature>
<keyword evidence="2" id="KW-0813">Transport</keyword>
<dbReference type="EMBL" id="WNME01000005">
    <property type="protein sequence ID" value="MUB63513.1"/>
    <property type="molecule type" value="Genomic_DNA"/>
</dbReference>
<dbReference type="InterPro" id="IPR011701">
    <property type="entry name" value="MFS"/>
</dbReference>
<feature type="transmembrane region" description="Helical" evidence="6">
    <location>
        <begin position="82"/>
        <end position="101"/>
    </location>
</feature>
<proteinExistence type="predicted"/>
<keyword evidence="4 6" id="KW-1133">Transmembrane helix</keyword>
<feature type="transmembrane region" description="Helical" evidence="6">
    <location>
        <begin position="273"/>
        <end position="291"/>
    </location>
</feature>